<dbReference type="GO" id="GO:0016831">
    <property type="term" value="F:carboxy-lyase activity"/>
    <property type="evidence" value="ECO:0007669"/>
    <property type="project" value="UniProtKB-KW"/>
</dbReference>
<proteinExistence type="inferred from homology"/>
<evidence type="ECO:0000256" key="2">
    <source>
        <dbReference type="ARBA" id="ARBA00009533"/>
    </source>
</evidence>
<dbReference type="AlphaFoldDB" id="A0A9J6CMK8"/>
<evidence type="ECO:0000259" key="9">
    <source>
        <dbReference type="Pfam" id="PF22937"/>
    </source>
</evidence>
<dbReference type="InterPro" id="IPR015421">
    <property type="entry name" value="PyrdxlP-dep_Trfase_major"/>
</dbReference>
<evidence type="ECO:0000259" key="8">
    <source>
        <dbReference type="Pfam" id="PF22930"/>
    </source>
</evidence>
<dbReference type="SUPFAM" id="SSF53383">
    <property type="entry name" value="PLP-dependent transferases"/>
    <property type="match status" value="1"/>
</dbReference>
<feature type="domain" description="PDXDC1-like third" evidence="9">
    <location>
        <begin position="498"/>
        <end position="602"/>
    </location>
</feature>
<evidence type="ECO:0000313" key="10">
    <source>
        <dbReference type="EMBL" id="KAG5682859.1"/>
    </source>
</evidence>
<dbReference type="Gene3D" id="3.40.640.10">
    <property type="entry name" value="Type I PLP-dependent aspartate aminotransferase-like (Major domain)"/>
    <property type="match status" value="1"/>
</dbReference>
<dbReference type="Pfam" id="PF22937">
    <property type="entry name" value="PDXDC1-like_cen2"/>
    <property type="match status" value="1"/>
</dbReference>
<dbReference type="InterPro" id="IPR015422">
    <property type="entry name" value="PyrdxlP-dep_Trfase_small"/>
</dbReference>
<protein>
    <recommendedName>
        <fullName evidence="6">Pyridoxal-dependent decarboxylase domain-containing protein 1</fullName>
    </recommendedName>
</protein>
<feature type="region of interest" description="Disordered" evidence="7">
    <location>
        <begin position="684"/>
        <end position="736"/>
    </location>
</feature>
<name>A0A9J6CMK8_POLVA</name>
<comment type="caution">
    <text evidence="10">The sequence shown here is derived from an EMBL/GenBank/DDBJ whole genome shotgun (WGS) entry which is preliminary data.</text>
</comment>
<keyword evidence="11" id="KW-1185">Reference proteome</keyword>
<comment type="cofactor">
    <cofactor evidence="1">
        <name>pyridoxal 5'-phosphate</name>
        <dbReference type="ChEBI" id="CHEBI:597326"/>
    </cofactor>
</comment>
<keyword evidence="5" id="KW-0456">Lyase</keyword>
<evidence type="ECO:0000256" key="7">
    <source>
        <dbReference type="SAM" id="MobiDB-lite"/>
    </source>
</evidence>
<dbReference type="InterPro" id="IPR050477">
    <property type="entry name" value="GrpII_AminoAcid_Decarb"/>
</dbReference>
<organism evidence="10 11">
    <name type="scientific">Polypedilum vanderplanki</name>
    <name type="common">Sleeping chironomid midge</name>
    <dbReference type="NCBI Taxonomy" id="319348"/>
    <lineage>
        <taxon>Eukaryota</taxon>
        <taxon>Metazoa</taxon>
        <taxon>Ecdysozoa</taxon>
        <taxon>Arthropoda</taxon>
        <taxon>Hexapoda</taxon>
        <taxon>Insecta</taxon>
        <taxon>Pterygota</taxon>
        <taxon>Neoptera</taxon>
        <taxon>Endopterygota</taxon>
        <taxon>Diptera</taxon>
        <taxon>Nematocera</taxon>
        <taxon>Chironomoidea</taxon>
        <taxon>Chironomidae</taxon>
        <taxon>Chironominae</taxon>
        <taxon>Polypedilum</taxon>
        <taxon>Polypedilum</taxon>
    </lineage>
</organism>
<dbReference type="EMBL" id="JADBJN010000001">
    <property type="protein sequence ID" value="KAG5682859.1"/>
    <property type="molecule type" value="Genomic_DNA"/>
</dbReference>
<dbReference type="PANTHER" id="PTHR42735:SF1">
    <property type="entry name" value="PYRIDOXAL-DEPENDENT DECARBOXYLASE DOMAIN-CONTAINING PROTEIN 1-RELATED"/>
    <property type="match status" value="1"/>
</dbReference>
<evidence type="ECO:0000256" key="6">
    <source>
        <dbReference type="ARBA" id="ARBA00047190"/>
    </source>
</evidence>
<dbReference type="PANTHER" id="PTHR42735">
    <property type="match status" value="1"/>
</dbReference>
<dbReference type="Pfam" id="PF22930">
    <property type="entry name" value="PDXDC1-like_cen"/>
    <property type="match status" value="1"/>
</dbReference>
<evidence type="ECO:0000256" key="1">
    <source>
        <dbReference type="ARBA" id="ARBA00001933"/>
    </source>
</evidence>
<comment type="similarity">
    <text evidence="2">Belongs to the group II decarboxylase family.</text>
</comment>
<keyword evidence="4" id="KW-0663">Pyridoxal phosphate</keyword>
<feature type="compositionally biased region" description="Polar residues" evidence="7">
    <location>
        <begin position="711"/>
        <end position="728"/>
    </location>
</feature>
<evidence type="ECO:0000313" key="11">
    <source>
        <dbReference type="Proteomes" id="UP001107558"/>
    </source>
</evidence>
<evidence type="ECO:0000256" key="5">
    <source>
        <dbReference type="ARBA" id="ARBA00023239"/>
    </source>
</evidence>
<feature type="domain" description="PDXDC1/PDXD2 second" evidence="8">
    <location>
        <begin position="387"/>
        <end position="492"/>
    </location>
</feature>
<accession>A0A9J6CMK8</accession>
<dbReference type="Gene3D" id="3.90.1150.10">
    <property type="entry name" value="Aspartate Aminotransferase, domain 1"/>
    <property type="match status" value="1"/>
</dbReference>
<dbReference type="InterPro" id="IPR015424">
    <property type="entry name" value="PyrdxlP-dep_Trfase"/>
</dbReference>
<feature type="compositionally biased region" description="Low complexity" evidence="7">
    <location>
        <begin position="695"/>
        <end position="710"/>
    </location>
</feature>
<evidence type="ECO:0000256" key="3">
    <source>
        <dbReference type="ARBA" id="ARBA00022793"/>
    </source>
</evidence>
<keyword evidence="3" id="KW-0210">Decarboxylase</keyword>
<dbReference type="InterPro" id="IPR055103">
    <property type="entry name" value="PDXDC1-like_2nd"/>
</dbReference>
<evidence type="ECO:0000256" key="4">
    <source>
        <dbReference type="ARBA" id="ARBA00022898"/>
    </source>
</evidence>
<dbReference type="Proteomes" id="UP001107558">
    <property type="component" value="Chromosome 1"/>
</dbReference>
<sequence>MTDQQNQESSEVEKIITKSSKIISKLSEVDTRVLTTQSSINIDLPAEPRAAYEIFNNLEHLILFSESSDDDDEIFMPSLDDVSHLAIVSQAVLSYVKNISPGTRLMKISNNIYKQVTSWLSALFFADSLPTFLPTNADCLAKSLRLALTCKYESYIKEGLQSIKNCSIYVVSTNPYLPDLKFAVHLIGLPQNSIKIVQVTDGNESIDLIELEKLISADTAANVVPLYLLADLGSSFVGGINGSLSELSEFCQKHGLWLHINGPVLAALALAQTQSELTKNISSMTLDFESWLGLPSVPIVLMHKQFPALKQGIFEIESDMRKLECFPLWTVIQNLGRDKIVNSFAQSFQSCFILHEMVSKTRGFKILSKRPLPYDPKESFNFDAFTSIVLFQFDGSGVSNLQVNENAEVVKKAIDKVNNTSYFDRLNSWLGQTLERDFPQIQLTLMDHSVYGTCIRYSPFELSTGEKVPTLETFTEFYEFFESQSDILCATIQKKQTFIDLIEKSPVLRIVQLADDWAGLGGVYYVPENMEKMETDQEKTELNKLNVQLVEKLRSSDNAFSLGESIDGLACVRFGMVTSETDIEELLDLVVCAGNEIQESSKALDSMAEVIKAGIHAAENDLQKEADEKLWNDGILRVVPLVGGVLNWINPLPKEKETGIRGRSLNLQQGVVESTENIYKYHMQLPLNPPQNGRNSSSHSRNESQSSTNSKQGIQPMTAPAVQQQISVEESKQPAT</sequence>
<dbReference type="OrthoDB" id="2161780at2759"/>
<dbReference type="InterPro" id="IPR055102">
    <property type="entry name" value="PDXDC1-like_3rd"/>
</dbReference>
<reference evidence="10" key="1">
    <citation type="submission" date="2021-03" db="EMBL/GenBank/DDBJ databases">
        <title>Chromosome level genome of the anhydrobiotic midge Polypedilum vanderplanki.</title>
        <authorList>
            <person name="Yoshida Y."/>
            <person name="Kikawada T."/>
            <person name="Gusev O."/>
        </authorList>
    </citation>
    <scope>NUCLEOTIDE SEQUENCE</scope>
    <source>
        <strain evidence="10">NIAS01</strain>
        <tissue evidence="10">Whole body or cell culture</tissue>
    </source>
</reference>
<gene>
    <name evidence="10" type="ORF">PVAND_012180</name>
</gene>